<comment type="caution">
    <text evidence="1">The sequence shown here is derived from an EMBL/GenBank/DDBJ whole genome shotgun (WGS) entry which is preliminary data.</text>
</comment>
<dbReference type="Proteomes" id="UP001307839">
    <property type="component" value="Unassembled WGS sequence"/>
</dbReference>
<sequence length="196" mass="20003">MLMQGYVKESADRLRQLVDQWGSTLAGLGAVSTENIVPVAKGGTGGNTAALGRAGLGLKSAAVADILGIVSQSGGIPTGAIIEFGSNANGDYYKFAGGLMICLGRINISGTSWSPSSTVGRYYSQPVGGAFAAAFAAVPRLFPSARDGAIGARSAWCSFISANATGVVEVYMSAMFGGSNQVDIPLDFVAVGRWHS</sequence>
<keyword evidence="2" id="KW-1185">Reference proteome</keyword>
<organism evidence="1 2">
    <name type="scientific">Pseudomonas auratipiscis</name>
    <dbReference type="NCBI Taxonomy" id="3115853"/>
    <lineage>
        <taxon>Bacteria</taxon>
        <taxon>Pseudomonadati</taxon>
        <taxon>Pseudomonadota</taxon>
        <taxon>Gammaproteobacteria</taxon>
        <taxon>Pseudomonadales</taxon>
        <taxon>Pseudomonadaceae</taxon>
        <taxon>Pseudomonas</taxon>
    </lineage>
</organism>
<evidence type="ECO:0000313" key="1">
    <source>
        <dbReference type="EMBL" id="MEE1869980.1"/>
    </source>
</evidence>
<dbReference type="RefSeq" id="WP_330080981.1">
    <property type="nucleotide sequence ID" value="NZ_JAZDQP010000039.1"/>
</dbReference>
<reference evidence="1 2" key="1">
    <citation type="submission" date="2024-01" db="EMBL/GenBank/DDBJ databases">
        <title>Unpublished Manusciprt.</title>
        <authorList>
            <person name="Duman M."/>
            <person name="Valdes E.G."/>
            <person name="Ajmi N."/>
            <person name="Altun S."/>
            <person name="Saticioglu I.B."/>
        </authorList>
    </citation>
    <scope>NUCLEOTIDE SEQUENCE [LARGE SCALE GENOMIC DNA]</scope>
    <source>
        <strain evidence="1 2">120P</strain>
    </source>
</reference>
<proteinExistence type="predicted"/>
<evidence type="ECO:0000313" key="2">
    <source>
        <dbReference type="Proteomes" id="UP001307839"/>
    </source>
</evidence>
<protein>
    <submittedName>
        <fullName evidence="1">Phage tail protein</fullName>
    </submittedName>
</protein>
<dbReference type="EMBL" id="JAZDQP010000039">
    <property type="protein sequence ID" value="MEE1869980.1"/>
    <property type="molecule type" value="Genomic_DNA"/>
</dbReference>
<gene>
    <name evidence="1" type="ORF">V0R53_26770</name>
</gene>
<accession>A0AB35WZ44</accession>
<name>A0AB35WZ44_9PSED</name>
<dbReference type="AlphaFoldDB" id="A0AB35WZ44"/>